<sequence>MAFQASSRAGAWFEAAREGRVESIKKHRGEMLGKPGPQGVTALMLAAQHGHLECVQLLLEEAKQTNLRGETALELAIASNRETIVLVLAEHEANISCSTGELPILPALRAKLLGAASLLIEYTNVARLDMNDLIVAAVETEDIAMIQVVMRRLGTIPTSALLEVVQRLGMDRPITPAFAYLIGVSDVFSHSVQQSPTLGQNSIPLRPLPFHTDDETPLMKAVLSFNYQGVIREAQRYARQLSGGRRQTALMMAVELGNESAASVLVQYEAGLHDCQGKTALILAAQRGNLSLVRLLMNSEHGLTDSAGRTALMTATISHHVPIITELLGYEAGLQDGSGKTALMYAVEGDLRDVCSLLVSFEAGIWDVRGMRAIDYARSHDREEVIELLRETEGFTAETLNFIIQHHGCTFRRPLRATKEVPDEPRRQVELETTTLIQAVNANRYYDISVLAPYLANMRDRHGLTALQHAILQNKRVAVRLLLPFEASNLSGWALPEETRPDIIDMIAQHQRSRQSGSRSRRPSRTSVTAPP</sequence>
<keyword evidence="4" id="KW-1185">Reference proteome</keyword>
<evidence type="ECO:0000256" key="2">
    <source>
        <dbReference type="SAM" id="MobiDB-lite"/>
    </source>
</evidence>
<dbReference type="EMBL" id="VDLU01000004">
    <property type="protein sequence ID" value="TNJ27274.1"/>
    <property type="molecule type" value="Genomic_DNA"/>
</dbReference>
<protein>
    <submittedName>
        <fullName evidence="3">Ankyrin repeat protein 1</fullName>
    </submittedName>
</protein>
<name>A0A4Z1SND4_GIAMU</name>
<dbReference type="PROSITE" id="PS50088">
    <property type="entry name" value="ANK_REPEAT"/>
    <property type="match status" value="2"/>
</dbReference>
<dbReference type="InterPro" id="IPR036770">
    <property type="entry name" value="Ankyrin_rpt-contain_sf"/>
</dbReference>
<dbReference type="PANTHER" id="PTHR24120:SF4">
    <property type="entry name" value="GH07239P"/>
    <property type="match status" value="1"/>
</dbReference>
<dbReference type="AlphaFoldDB" id="A0A4Z1SND4"/>
<dbReference type="PROSITE" id="PS50297">
    <property type="entry name" value="ANK_REP_REGION"/>
    <property type="match status" value="2"/>
</dbReference>
<dbReference type="InterPro" id="IPR002110">
    <property type="entry name" value="Ankyrin_rpt"/>
</dbReference>
<feature type="repeat" description="ANK" evidence="1">
    <location>
        <begin position="276"/>
        <end position="298"/>
    </location>
</feature>
<keyword evidence="1" id="KW-0040">ANK repeat</keyword>
<dbReference type="SUPFAM" id="SSF48403">
    <property type="entry name" value="Ankyrin repeat"/>
    <property type="match status" value="2"/>
</dbReference>
<dbReference type="VEuPathDB" id="GiardiaDB:GMRT_12369"/>
<feature type="region of interest" description="Disordered" evidence="2">
    <location>
        <begin position="509"/>
        <end position="532"/>
    </location>
</feature>
<dbReference type="SMART" id="SM00248">
    <property type="entry name" value="ANK"/>
    <property type="match status" value="7"/>
</dbReference>
<gene>
    <name evidence="3" type="ORF">GMRT_12369</name>
</gene>
<comment type="caution">
    <text evidence="3">The sequence shown here is derived from an EMBL/GenBank/DDBJ whole genome shotgun (WGS) entry which is preliminary data.</text>
</comment>
<reference evidence="3 4" key="1">
    <citation type="submission" date="2019-05" db="EMBL/GenBank/DDBJ databases">
        <title>The compact genome of Giardia muris reveals important steps in the evolution of intestinal protozoan parasites.</title>
        <authorList>
            <person name="Xu F."/>
            <person name="Jimenez-Gonzalez A."/>
            <person name="Einarsson E."/>
            <person name="Astvaldsson A."/>
            <person name="Peirasmaki D."/>
            <person name="Eckmann L."/>
            <person name="Andersson J.O."/>
            <person name="Svard S.G."/>
            <person name="Jerlstrom-Hultqvist J."/>
        </authorList>
    </citation>
    <scope>NUCLEOTIDE SEQUENCE [LARGE SCALE GENOMIC DNA]</scope>
    <source>
        <strain evidence="3 4">Roberts-Thomson</strain>
    </source>
</reference>
<evidence type="ECO:0000313" key="4">
    <source>
        <dbReference type="Proteomes" id="UP000315496"/>
    </source>
</evidence>
<organism evidence="3 4">
    <name type="scientific">Giardia muris</name>
    <dbReference type="NCBI Taxonomy" id="5742"/>
    <lineage>
        <taxon>Eukaryota</taxon>
        <taxon>Metamonada</taxon>
        <taxon>Diplomonadida</taxon>
        <taxon>Hexamitidae</taxon>
        <taxon>Giardiinae</taxon>
        <taxon>Giardia</taxon>
    </lineage>
</organism>
<dbReference type="OrthoDB" id="9995210at2759"/>
<dbReference type="PANTHER" id="PTHR24120">
    <property type="entry name" value="GH07239P"/>
    <property type="match status" value="1"/>
</dbReference>
<evidence type="ECO:0000256" key="1">
    <source>
        <dbReference type="PROSITE-ProRule" id="PRU00023"/>
    </source>
</evidence>
<dbReference type="Gene3D" id="1.25.40.20">
    <property type="entry name" value="Ankyrin repeat-containing domain"/>
    <property type="match status" value="2"/>
</dbReference>
<evidence type="ECO:0000313" key="3">
    <source>
        <dbReference type="EMBL" id="TNJ27274.1"/>
    </source>
</evidence>
<dbReference type="Proteomes" id="UP000315496">
    <property type="component" value="Chromosome 4"/>
</dbReference>
<dbReference type="Pfam" id="PF12796">
    <property type="entry name" value="Ank_2"/>
    <property type="match status" value="2"/>
</dbReference>
<feature type="repeat" description="ANK" evidence="1">
    <location>
        <begin position="38"/>
        <end position="70"/>
    </location>
</feature>
<accession>A0A4Z1SND4</accession>
<proteinExistence type="predicted"/>